<evidence type="ECO:0000313" key="4">
    <source>
        <dbReference type="Proteomes" id="UP000595841"/>
    </source>
</evidence>
<keyword evidence="4" id="KW-1185">Reference proteome</keyword>
<proteinExistence type="inferred from homology"/>
<organism evidence="3 4">
    <name type="scientific">Paenibacillus sonchi</name>
    <dbReference type="NCBI Taxonomy" id="373687"/>
    <lineage>
        <taxon>Bacteria</taxon>
        <taxon>Bacillati</taxon>
        <taxon>Bacillota</taxon>
        <taxon>Bacilli</taxon>
        <taxon>Bacillales</taxon>
        <taxon>Paenibacillaceae</taxon>
        <taxon>Paenibacillus</taxon>
        <taxon>Paenibacillus sonchi group</taxon>
    </lineage>
</organism>
<comment type="similarity">
    <text evidence="1">Belongs to the glycosyltransferase 2 family.</text>
</comment>
<dbReference type="Proteomes" id="UP000595841">
    <property type="component" value="Chromosome"/>
</dbReference>
<dbReference type="SUPFAM" id="SSF53448">
    <property type="entry name" value="Nucleotide-diphospho-sugar transferases"/>
    <property type="match status" value="1"/>
</dbReference>
<dbReference type="InterPro" id="IPR001173">
    <property type="entry name" value="Glyco_trans_2-like"/>
</dbReference>
<dbReference type="EMBL" id="CP068595">
    <property type="protein sequence ID" value="QQZ62201.1"/>
    <property type="molecule type" value="Genomic_DNA"/>
</dbReference>
<reference evidence="3 4" key="1">
    <citation type="submission" date="2021-01" db="EMBL/GenBank/DDBJ databases">
        <title>Whole genome sequence of Paenibacillus sonchi LMG 24727 for comparative genomics.</title>
        <authorList>
            <person name="Lee G."/>
            <person name="Kim M.-J."/>
            <person name="Lim K."/>
            <person name="Shin J.-H."/>
        </authorList>
    </citation>
    <scope>NUCLEOTIDE SEQUENCE [LARGE SCALE GENOMIC DNA]</scope>
    <source>
        <strain evidence="3 4">LMG 24727</strain>
    </source>
</reference>
<dbReference type="Gene3D" id="3.90.550.10">
    <property type="entry name" value="Spore Coat Polysaccharide Biosynthesis Protein SpsA, Chain A"/>
    <property type="match status" value="1"/>
</dbReference>
<dbReference type="AlphaFoldDB" id="A0A974SEF3"/>
<feature type="domain" description="Glycosyltransferase 2-like" evidence="2">
    <location>
        <begin position="15"/>
        <end position="145"/>
    </location>
</feature>
<evidence type="ECO:0000259" key="2">
    <source>
        <dbReference type="Pfam" id="PF00535"/>
    </source>
</evidence>
<dbReference type="RefSeq" id="WP_202677181.1">
    <property type="nucleotide sequence ID" value="NZ_CP068595.1"/>
</dbReference>
<dbReference type="Pfam" id="PF00535">
    <property type="entry name" value="Glycos_transf_2"/>
    <property type="match status" value="1"/>
</dbReference>
<gene>
    <name evidence="3" type="ORF">JI735_06075</name>
</gene>
<dbReference type="InterPro" id="IPR029044">
    <property type="entry name" value="Nucleotide-diphossugar_trans"/>
</dbReference>
<accession>A0A974SEF3</accession>
<dbReference type="CDD" id="cd00761">
    <property type="entry name" value="Glyco_tranf_GTA_type"/>
    <property type="match status" value="1"/>
</dbReference>
<sequence length="521" mass="60633">MKEGSLYYGEKPLVTIVVPVYNSEKYLRICLDSLVSQSLDNIEIIAVDDGSVDESLAILEDYKKKFPGKVIIYTIPHVHGAGAPRNFAIEKARADYIGFCDADDVMDVHSMELLYCKAKEKDYDIVCAPAFHVNGDKRVLYGQLKEPISTETLILNGQVYLWNKIIHKRLLNKVGRMPENVSLEDLGYSLVLHSYARKIGYIEYPVYYYMKRFGSDSNNVFTLRNLDTIQARQYALDKCNPEYKEYVAAYVARHINSDFRKRWIFTDRFIEQLKDIWVELKDNKILKSDEYLYRRLEKFAEISNVPIPRNIFIGGIGVELSDGFIRSCKENAFYDSCTITILNEKNCDINELEILKEAYENNDFDFLNGYFALKFILKEGGIYLDRRIIIDRPFNYVRYCRAFFALLDEETYSDWVFGGISENEAMSEILETYKNADRFKYSLDFLRNKIKDTVERYEVPKSEVNNLIDYPITVFSPDVMVCDITTPTSLKPEPHVCTHDFTSELGERGIRLSRKQLCHLY</sequence>
<evidence type="ECO:0000256" key="1">
    <source>
        <dbReference type="ARBA" id="ARBA00006739"/>
    </source>
</evidence>
<protein>
    <submittedName>
        <fullName evidence="3">Glycosyltransferase family 2 protein</fullName>
    </submittedName>
</protein>
<name>A0A974SEF3_9BACL</name>
<evidence type="ECO:0000313" key="3">
    <source>
        <dbReference type="EMBL" id="QQZ62201.1"/>
    </source>
</evidence>
<dbReference type="KEGG" id="pson:JI735_06075"/>
<dbReference type="PANTHER" id="PTHR22916">
    <property type="entry name" value="GLYCOSYLTRANSFERASE"/>
    <property type="match status" value="1"/>
</dbReference>
<dbReference type="GO" id="GO:0016758">
    <property type="term" value="F:hexosyltransferase activity"/>
    <property type="evidence" value="ECO:0007669"/>
    <property type="project" value="UniProtKB-ARBA"/>
</dbReference>
<dbReference type="PANTHER" id="PTHR22916:SF3">
    <property type="entry name" value="UDP-GLCNAC:BETAGAL BETA-1,3-N-ACETYLGLUCOSAMINYLTRANSFERASE-LIKE PROTEIN 1"/>
    <property type="match status" value="1"/>
</dbReference>